<proteinExistence type="predicted"/>
<gene>
    <name evidence="1" type="ORF">FMM80_00150</name>
</gene>
<dbReference type="RefSeq" id="WP_162205247.1">
    <property type="nucleotide sequence ID" value="NZ_VIRB01000001.1"/>
</dbReference>
<organism evidence="1 2">
    <name type="scientific">Schaedlerella arabinosiphila</name>
    <dbReference type="NCBI Taxonomy" id="2044587"/>
    <lineage>
        <taxon>Bacteria</taxon>
        <taxon>Bacillati</taxon>
        <taxon>Bacillota</taxon>
        <taxon>Clostridia</taxon>
        <taxon>Lachnospirales</taxon>
        <taxon>Lachnospiraceae</taxon>
        <taxon>Schaedlerella</taxon>
    </lineage>
</organism>
<evidence type="ECO:0000313" key="2">
    <source>
        <dbReference type="Proteomes" id="UP000474104"/>
    </source>
</evidence>
<protein>
    <submittedName>
        <fullName evidence="1">Uncharacterized protein</fullName>
    </submittedName>
</protein>
<dbReference type="AlphaFoldDB" id="A0A9X5C491"/>
<sequence length="71" mass="8292">MNSIKLESIINAALTEIEDELGENSKFMFRGYDTDSDCINPHLMLRTYSEKLLEKYHSELQKLLREQGIDI</sequence>
<evidence type="ECO:0000313" key="1">
    <source>
        <dbReference type="EMBL" id="NDO67228.1"/>
    </source>
</evidence>
<reference evidence="1 2" key="1">
    <citation type="submission" date="2019-07" db="EMBL/GenBank/DDBJ databases">
        <title>Draft genome sequences of 15 bacterial species constituting the stable defined intestinal microbiota of the GM15 gnotobiotic mouse model.</title>
        <authorList>
            <person name="Elie C."/>
            <person name="Mathieu A."/>
            <person name="Saliou A."/>
            <person name="Darnaud M."/>
            <person name="Leulier F."/>
            <person name="Tamellini A."/>
        </authorList>
    </citation>
    <scope>NUCLEOTIDE SEQUENCE [LARGE SCALE GENOMIC DNA]</scope>
    <source>
        <strain evidence="2">ASF 502</strain>
    </source>
</reference>
<dbReference type="Proteomes" id="UP000474104">
    <property type="component" value="Unassembled WGS sequence"/>
</dbReference>
<dbReference type="EMBL" id="VIRB01000001">
    <property type="protein sequence ID" value="NDO67228.1"/>
    <property type="molecule type" value="Genomic_DNA"/>
</dbReference>
<name>A0A9X5C491_9FIRM</name>
<comment type="caution">
    <text evidence="1">The sequence shown here is derived from an EMBL/GenBank/DDBJ whole genome shotgun (WGS) entry which is preliminary data.</text>
</comment>
<accession>A0A9X5C491</accession>